<reference evidence="8" key="1">
    <citation type="submission" date="2018-07" db="EMBL/GenBank/DDBJ databases">
        <title>Complete Genome Sequence of Spiroplasma phoeniceum.</title>
        <authorList>
            <person name="Davis R.E."/>
            <person name="Shao J.Y."/>
            <person name="Zhao Y."/>
            <person name="Silver A."/>
            <person name="Stump z."/>
            <person name="Gasparich G."/>
        </authorList>
    </citation>
    <scope>NUCLEOTIDE SEQUENCE [LARGE SCALE GENOMIC DNA]</scope>
    <source>
        <strain evidence="8">P40</strain>
    </source>
</reference>
<protein>
    <submittedName>
        <fullName evidence="7">Transmembrane protein</fullName>
    </submittedName>
</protein>
<dbReference type="Pfam" id="PF01694">
    <property type="entry name" value="Rhomboid"/>
    <property type="match status" value="1"/>
</dbReference>
<evidence type="ECO:0000259" key="6">
    <source>
        <dbReference type="Pfam" id="PF01694"/>
    </source>
</evidence>
<evidence type="ECO:0000256" key="3">
    <source>
        <dbReference type="ARBA" id="ARBA00022989"/>
    </source>
</evidence>
<feature type="transmembrane region" description="Helical" evidence="5">
    <location>
        <begin position="371"/>
        <end position="394"/>
    </location>
</feature>
<keyword evidence="2 5" id="KW-0812">Transmembrane</keyword>
<dbReference type="SUPFAM" id="SSF144091">
    <property type="entry name" value="Rhomboid-like"/>
    <property type="match status" value="1"/>
</dbReference>
<name>A0A345DQW9_9MOLU</name>
<evidence type="ECO:0000256" key="2">
    <source>
        <dbReference type="ARBA" id="ARBA00022692"/>
    </source>
</evidence>
<sequence length="463" mass="53301">MSFDKDKLSLVDYFLKQEKYNVYKSKPRNNNNNNVYLYKVDSKEFQIIKIIDNFSGEFNDFIINDEVVETLKTFLNKKFQLAKLTILSIILIENRSQIYKDDSGDVTLFVDKNNYLDLLSTYYPNITMLQENNENDTSMAGMTTEEILDGIKDPNSKLTKNLKQLSDKLSVNNLGVTWVLIALLLIIPIVGIFFGEKIFNTQGLSEGATQLVYGGVTRDLLIWNNQWWRLWTYVLFSSNPLLVVLNLFMIFSVARYAEALLGRWKLSVILVVGIPLAGVFLAAVLPNWIFGGSTILLAILWGSLFSYNYGKEDLGALIANQRTLIIMLWLLIMPIFLGYSFYLINFVGFFVGSALGYGLEFNRLHRVNWTILYPVFIIVTMIMVSTIALLWICYVPPYNRAVIEALLSYWRAGLMEKSAIEEMLNNYYFYPKANWPIFLLQSQSSFSDLFSNFKGGIFNLWKQ</sequence>
<keyword evidence="8" id="KW-1185">Reference proteome</keyword>
<feature type="transmembrane region" description="Helical" evidence="5">
    <location>
        <begin position="266"/>
        <end position="283"/>
    </location>
</feature>
<keyword evidence="4 5" id="KW-0472">Membrane</keyword>
<evidence type="ECO:0000313" key="7">
    <source>
        <dbReference type="EMBL" id="AXF96610.1"/>
    </source>
</evidence>
<dbReference type="RefSeq" id="WP_114565203.1">
    <property type="nucleotide sequence ID" value="NZ_CP031088.1"/>
</dbReference>
<dbReference type="InterPro" id="IPR035952">
    <property type="entry name" value="Rhomboid-like_sf"/>
</dbReference>
<accession>A0A345DQW9</accession>
<dbReference type="Gene3D" id="1.20.1540.10">
    <property type="entry name" value="Rhomboid-like"/>
    <property type="match status" value="1"/>
</dbReference>
<feature type="domain" description="Peptidase S54 rhomboid" evidence="6">
    <location>
        <begin position="225"/>
        <end position="359"/>
    </location>
</feature>
<evidence type="ECO:0000256" key="1">
    <source>
        <dbReference type="ARBA" id="ARBA00004141"/>
    </source>
</evidence>
<comment type="subcellular location">
    <subcellularLocation>
        <location evidence="1">Membrane</location>
        <topology evidence="1">Multi-pass membrane protein</topology>
    </subcellularLocation>
</comment>
<evidence type="ECO:0000313" key="8">
    <source>
        <dbReference type="Proteomes" id="UP000253689"/>
    </source>
</evidence>
<feature type="transmembrane region" description="Helical" evidence="5">
    <location>
        <begin position="328"/>
        <end position="351"/>
    </location>
</feature>
<evidence type="ECO:0000256" key="4">
    <source>
        <dbReference type="ARBA" id="ARBA00023136"/>
    </source>
</evidence>
<dbReference type="KEGG" id="sphh:SDAV_001653"/>
<feature type="transmembrane region" description="Helical" evidence="5">
    <location>
        <begin position="230"/>
        <end position="254"/>
    </location>
</feature>
<dbReference type="EMBL" id="CP031088">
    <property type="protein sequence ID" value="AXF96610.1"/>
    <property type="molecule type" value="Genomic_DNA"/>
</dbReference>
<dbReference type="GO" id="GO:0004252">
    <property type="term" value="F:serine-type endopeptidase activity"/>
    <property type="evidence" value="ECO:0007669"/>
    <property type="project" value="InterPro"/>
</dbReference>
<keyword evidence="3 5" id="KW-1133">Transmembrane helix</keyword>
<feature type="transmembrane region" description="Helical" evidence="5">
    <location>
        <begin position="171"/>
        <end position="194"/>
    </location>
</feature>
<dbReference type="InterPro" id="IPR022764">
    <property type="entry name" value="Peptidase_S54_rhomboid_dom"/>
</dbReference>
<dbReference type="AlphaFoldDB" id="A0A345DQW9"/>
<feature type="transmembrane region" description="Helical" evidence="5">
    <location>
        <begin position="289"/>
        <end position="307"/>
    </location>
</feature>
<gene>
    <name evidence="7" type="ORF">SDAV_001653</name>
</gene>
<organism evidence="7 8">
    <name type="scientific">Spiroplasma phoeniceum P40</name>
    <dbReference type="NCBI Taxonomy" id="1276259"/>
    <lineage>
        <taxon>Bacteria</taxon>
        <taxon>Bacillati</taxon>
        <taxon>Mycoplasmatota</taxon>
        <taxon>Mollicutes</taxon>
        <taxon>Entomoplasmatales</taxon>
        <taxon>Spiroplasmataceae</taxon>
        <taxon>Spiroplasma</taxon>
    </lineage>
</organism>
<evidence type="ECO:0000256" key="5">
    <source>
        <dbReference type="SAM" id="Phobius"/>
    </source>
</evidence>
<dbReference type="GO" id="GO:0016020">
    <property type="term" value="C:membrane"/>
    <property type="evidence" value="ECO:0007669"/>
    <property type="project" value="UniProtKB-SubCell"/>
</dbReference>
<proteinExistence type="predicted"/>
<dbReference type="Proteomes" id="UP000253689">
    <property type="component" value="Chromosome"/>
</dbReference>